<dbReference type="OrthoDB" id="9809969at2"/>
<reference evidence="3" key="1">
    <citation type="journal article" date="2011" name="J. Bacteriol.">
        <title>Genome sequences of eight morphologically diverse alphaproteobacteria.</title>
        <authorList>
            <consortium name="US DOE Joint Genome Institute"/>
            <person name="Brown P.J."/>
            <person name="Kysela D.T."/>
            <person name="Buechlein A."/>
            <person name="Hemmerich C."/>
            <person name="Brun Y.V."/>
        </authorList>
    </citation>
    <scope>NUCLEOTIDE SEQUENCE [LARGE SCALE GENOMIC DNA]</scope>
    <source>
        <strain evidence="3">ATCC 49814 / DSM 5838 / IFAM 1418</strain>
    </source>
</reference>
<dbReference type="AlphaFoldDB" id="C6XP93"/>
<accession>C6XP93</accession>
<dbReference type="eggNOG" id="COG3843">
    <property type="taxonomic scope" value="Bacteria"/>
</dbReference>
<dbReference type="KEGG" id="hba:Hbal_0680"/>
<dbReference type="HOGENOM" id="CLU_027492_1_0_5"/>
<dbReference type="STRING" id="582402.Hbal_0680"/>
<evidence type="ECO:0008006" key="4">
    <source>
        <dbReference type="Google" id="ProtNLM"/>
    </source>
</evidence>
<keyword evidence="3" id="KW-1185">Reference proteome</keyword>
<organism evidence="2 3">
    <name type="scientific">Hirschia baltica (strain ATCC 49814 / DSM 5838 / IFAM 1418)</name>
    <dbReference type="NCBI Taxonomy" id="582402"/>
    <lineage>
        <taxon>Bacteria</taxon>
        <taxon>Pseudomonadati</taxon>
        <taxon>Pseudomonadota</taxon>
        <taxon>Alphaproteobacteria</taxon>
        <taxon>Hyphomonadales</taxon>
        <taxon>Hyphomonadaceae</taxon>
        <taxon>Hirschia</taxon>
    </lineage>
</organism>
<dbReference type="Proteomes" id="UP000002745">
    <property type="component" value="Chromosome"/>
</dbReference>
<protein>
    <recommendedName>
        <fullName evidence="4">Conjugal transfer protein TraI</fullName>
    </recommendedName>
</protein>
<feature type="region of interest" description="Disordered" evidence="1">
    <location>
        <begin position="1"/>
        <end position="27"/>
    </location>
</feature>
<evidence type="ECO:0000313" key="3">
    <source>
        <dbReference type="Proteomes" id="UP000002745"/>
    </source>
</evidence>
<gene>
    <name evidence="2" type="ordered locus">Hbal_0680</name>
</gene>
<evidence type="ECO:0000256" key="1">
    <source>
        <dbReference type="SAM" id="MobiDB-lite"/>
    </source>
</evidence>
<dbReference type="Pfam" id="PF11843">
    <property type="entry name" value="DUF3363"/>
    <property type="match status" value="1"/>
</dbReference>
<sequence length="646" mass="72617">MSSEKPFTPRLGHIKDGGQAGSKRFSKQIAKRAAKLAQTSGPKGRVRASFVRGATASAVSSVRHTSYPFSRMRRAVVKVHIARAGYVGGAKAFGEHISYIERDGVDRDGNKGQSYDRDHDQIYTKDFKERSAEDKRQFRLIVSAEDATQIPDLKVEIRGFMSGMEKDLKTKLDWIAVDHFDTGQPHSHVIIRGVDELGDPLAIDRRYLMTGMRTRLSSQLTDSLGLRRDIEILRSQTKDINSDRLTRLDRDLDNLASDQDVLPTKAISEGERFKQSFLRKRLTHLQNLGLAHQQKDKWTFKIGWQDTLKQMGRRGDLIRSINDKYKNLDISNKFKIYDRAKPPSHGLVGRVLGSIPLDELKDTHALLIEGIDGQTWSVDIGSTSKDKLPTKGHTVSVSHQDGKTKSSDQTIARIASLNNGLWSDSIHAVNDPASSPQYRQALKRRLEALRRHKIVSRNKDGSWKVGQDYLAKVQAYETASLEALKIETKSHFKVDKLVQVQALTWIDEIDPRQCANTGFGGQAKQAILARRLWLKEQGLMQAEQNSLSHQARTNLKAKEISSLANMETLNSARTFVSIEQTKSFNGKLERIVDAHQGKLALIGRDNSFTFVPLRSDMGNSLGRDISLTRRGPSIDWKIGRQKGISR</sequence>
<dbReference type="InterPro" id="IPR021795">
    <property type="entry name" value="DUF3363"/>
</dbReference>
<dbReference type="EMBL" id="CP001678">
    <property type="protein sequence ID" value="ACT58379.1"/>
    <property type="molecule type" value="Genomic_DNA"/>
</dbReference>
<dbReference type="RefSeq" id="WP_015826529.1">
    <property type="nucleotide sequence ID" value="NC_012982.1"/>
</dbReference>
<proteinExistence type="predicted"/>
<name>C6XP93_HIRBI</name>
<evidence type="ECO:0000313" key="2">
    <source>
        <dbReference type="EMBL" id="ACT58379.1"/>
    </source>
</evidence>